<feature type="compositionally biased region" description="Basic residues" evidence="1">
    <location>
        <begin position="87"/>
        <end position="97"/>
    </location>
</feature>
<proteinExistence type="predicted"/>
<evidence type="ECO:0000313" key="3">
    <source>
        <dbReference type="Proteomes" id="UP000076798"/>
    </source>
</evidence>
<gene>
    <name evidence="2" type="ORF">SISSUDRAFT_1064211</name>
</gene>
<sequence length="179" mass="18718">MALASAVPRDTVLSRECAEQETACEDNGFPLDTCTAQYQDCISSINNNDNPSSAPAASLLGKIDTADPSLEDAVNTVTGSEPVSSKRSVRPRGHAPHVKPAVGKGSKQPGHGGAKAPPHFTPPAPFHFNDVDRGVDQQRAANNPGQQSQSQSQSQGQGQGQPQPQPQSQPQFQPGSGVF</sequence>
<protein>
    <submittedName>
        <fullName evidence="2">Uncharacterized protein</fullName>
    </submittedName>
</protein>
<accession>A0A166AX86</accession>
<name>A0A166AX86_9AGAM</name>
<organism evidence="2 3">
    <name type="scientific">Sistotremastrum suecicum HHB10207 ss-3</name>
    <dbReference type="NCBI Taxonomy" id="1314776"/>
    <lineage>
        <taxon>Eukaryota</taxon>
        <taxon>Fungi</taxon>
        <taxon>Dikarya</taxon>
        <taxon>Basidiomycota</taxon>
        <taxon>Agaricomycotina</taxon>
        <taxon>Agaricomycetes</taxon>
        <taxon>Sistotremastrales</taxon>
        <taxon>Sistotremastraceae</taxon>
        <taxon>Sistotremastrum</taxon>
    </lineage>
</organism>
<dbReference type="AlphaFoldDB" id="A0A166AX86"/>
<reference evidence="2 3" key="1">
    <citation type="journal article" date="2016" name="Mol. Biol. Evol.">
        <title>Comparative Genomics of Early-Diverging Mushroom-Forming Fungi Provides Insights into the Origins of Lignocellulose Decay Capabilities.</title>
        <authorList>
            <person name="Nagy L.G."/>
            <person name="Riley R."/>
            <person name="Tritt A."/>
            <person name="Adam C."/>
            <person name="Daum C."/>
            <person name="Floudas D."/>
            <person name="Sun H."/>
            <person name="Yadav J.S."/>
            <person name="Pangilinan J."/>
            <person name="Larsson K.H."/>
            <person name="Matsuura K."/>
            <person name="Barry K."/>
            <person name="Labutti K."/>
            <person name="Kuo R."/>
            <person name="Ohm R.A."/>
            <person name="Bhattacharya S.S."/>
            <person name="Shirouzu T."/>
            <person name="Yoshinaga Y."/>
            <person name="Martin F.M."/>
            <person name="Grigoriev I.V."/>
            <person name="Hibbett D.S."/>
        </authorList>
    </citation>
    <scope>NUCLEOTIDE SEQUENCE [LARGE SCALE GENOMIC DNA]</scope>
    <source>
        <strain evidence="2 3">HHB10207 ss-3</strain>
    </source>
</reference>
<evidence type="ECO:0000313" key="2">
    <source>
        <dbReference type="EMBL" id="KZT35775.1"/>
    </source>
</evidence>
<feature type="region of interest" description="Disordered" evidence="1">
    <location>
        <begin position="70"/>
        <end position="179"/>
    </location>
</feature>
<dbReference type="EMBL" id="KV428128">
    <property type="protein sequence ID" value="KZT35775.1"/>
    <property type="molecule type" value="Genomic_DNA"/>
</dbReference>
<feature type="compositionally biased region" description="Polar residues" evidence="1">
    <location>
        <begin position="75"/>
        <end position="86"/>
    </location>
</feature>
<evidence type="ECO:0000256" key="1">
    <source>
        <dbReference type="SAM" id="MobiDB-lite"/>
    </source>
</evidence>
<keyword evidence="3" id="KW-1185">Reference proteome</keyword>
<dbReference type="Proteomes" id="UP000076798">
    <property type="component" value="Unassembled WGS sequence"/>
</dbReference>
<feature type="compositionally biased region" description="Low complexity" evidence="1">
    <location>
        <begin position="144"/>
        <end position="179"/>
    </location>
</feature>